<proteinExistence type="inferred from homology"/>
<name>A0ABS7L0G1_CLOSR</name>
<evidence type="ECO:0000313" key="5">
    <source>
        <dbReference type="EMBL" id="MBY0756337.1"/>
    </source>
</evidence>
<feature type="domain" description="CRISPR associated protein Cas6 C-terminal" evidence="4">
    <location>
        <begin position="118"/>
        <end position="225"/>
    </location>
</feature>
<dbReference type="InterPro" id="IPR010156">
    <property type="entry name" value="CRISPR-assoc_prot_Cas6"/>
</dbReference>
<evidence type="ECO:0000256" key="1">
    <source>
        <dbReference type="ARBA" id="ARBA00005937"/>
    </source>
</evidence>
<evidence type="ECO:0000256" key="2">
    <source>
        <dbReference type="ARBA" id="ARBA00022884"/>
    </source>
</evidence>
<dbReference type="PANTHER" id="PTHR36984:SF1">
    <property type="entry name" value="CRISPR-ASSOCIATED ENDORIBONUCLEASE CAS6 1"/>
    <property type="match status" value="1"/>
</dbReference>
<dbReference type="RefSeq" id="WP_221861592.1">
    <property type="nucleotide sequence ID" value="NZ_JAIKTU010000010.1"/>
</dbReference>
<keyword evidence="3" id="KW-0051">Antiviral defense</keyword>
<protein>
    <submittedName>
        <fullName evidence="5">CRISPR-associated endoribonuclease Cas6</fullName>
    </submittedName>
</protein>
<dbReference type="Pfam" id="PF01881">
    <property type="entry name" value="Cas_Cas6_C"/>
    <property type="match status" value="1"/>
</dbReference>
<dbReference type="EMBL" id="JAIKTU010000010">
    <property type="protein sequence ID" value="MBY0756337.1"/>
    <property type="molecule type" value="Genomic_DNA"/>
</dbReference>
<reference evidence="5 6" key="1">
    <citation type="journal article" date="2021" name="Cell Host Microbe">
        <title>in vivo commensal control of Clostridioides difficile virulence.</title>
        <authorList>
            <person name="Girinathan B.P."/>
            <person name="Dibenedetto N."/>
            <person name="Worley J.N."/>
            <person name="Peltier J."/>
            <person name="Arrieta-Ortiz M.L."/>
            <person name="Rupa Christinal Immanuel S."/>
            <person name="Lavin R."/>
            <person name="Delaney M.L."/>
            <person name="Cummins C."/>
            <person name="Hoffmann M."/>
            <person name="Luo Y."/>
            <person name="Gonzalez-Escalona N."/>
            <person name="Allard M."/>
            <person name="Onderdonk A.B."/>
            <person name="Gerber G.K."/>
            <person name="Sonenshein A.L."/>
            <person name="Baliga N."/>
            <person name="Dupuy B."/>
            <person name="Bry L."/>
        </authorList>
    </citation>
    <scope>NUCLEOTIDE SEQUENCE [LARGE SCALE GENOMIC DNA]</scope>
    <source>
        <strain evidence="5 6">DSM 599</strain>
    </source>
</reference>
<dbReference type="Gene3D" id="3.30.70.1900">
    <property type="match status" value="1"/>
</dbReference>
<sequence length="230" mass="26754">MKVYEITLKLFLLKEIGFSEAQESIARLIDKSLCRDEKFLKFHNENKFKNYCFNSFYPLEKDKKYKEGNIYTVKIRTVDSELAKYLIDSLVNEYTDSIKALTGEIRIIPKKHIEKLYNITPLIIKTDEGYWKKVLSFGEFEKQIKTNLIKKYNAVTGEKLDQDFQLYTSIEFLNNKPCPISYKGKTLLGDKISLAICENEIAQKLAYMSLGTGMCTFNSRGGGFINFRYL</sequence>
<dbReference type="PANTHER" id="PTHR36984">
    <property type="entry name" value="CRISPR-ASSOCIATED ENDORIBONUCLEASE CAS6 1"/>
    <property type="match status" value="1"/>
</dbReference>
<evidence type="ECO:0000256" key="3">
    <source>
        <dbReference type="ARBA" id="ARBA00023118"/>
    </source>
</evidence>
<keyword evidence="6" id="KW-1185">Reference proteome</keyword>
<dbReference type="Proteomes" id="UP001299068">
    <property type="component" value="Unassembled WGS sequence"/>
</dbReference>
<comment type="similarity">
    <text evidence="1">Belongs to the CRISPR-associated protein Cas6/Cse3/CasE family.</text>
</comment>
<organism evidence="5 6">
    <name type="scientific">Clostridium sardiniense</name>
    <name type="common">Clostridium absonum</name>
    <dbReference type="NCBI Taxonomy" id="29369"/>
    <lineage>
        <taxon>Bacteria</taxon>
        <taxon>Bacillati</taxon>
        <taxon>Bacillota</taxon>
        <taxon>Clostridia</taxon>
        <taxon>Eubacteriales</taxon>
        <taxon>Clostridiaceae</taxon>
        <taxon>Clostridium</taxon>
    </lineage>
</organism>
<comment type="caution">
    <text evidence="5">The sequence shown here is derived from an EMBL/GenBank/DDBJ whole genome shotgun (WGS) entry which is preliminary data.</text>
</comment>
<dbReference type="InterPro" id="IPR049435">
    <property type="entry name" value="Cas_Cas6_C"/>
</dbReference>
<gene>
    <name evidence="5" type="ORF">K5V21_12850</name>
</gene>
<keyword evidence="2" id="KW-0694">RNA-binding</keyword>
<evidence type="ECO:0000313" key="6">
    <source>
        <dbReference type="Proteomes" id="UP001299068"/>
    </source>
</evidence>
<accession>A0ABS7L0G1</accession>
<evidence type="ECO:0000259" key="4">
    <source>
        <dbReference type="Pfam" id="PF01881"/>
    </source>
</evidence>